<proteinExistence type="predicted"/>
<dbReference type="Gene3D" id="3.10.110.10">
    <property type="entry name" value="Ubiquitin Conjugating Enzyme"/>
    <property type="match status" value="1"/>
</dbReference>
<evidence type="ECO:0000313" key="3">
    <source>
        <dbReference type="Proteomes" id="UP001208570"/>
    </source>
</evidence>
<dbReference type="Proteomes" id="UP001208570">
    <property type="component" value="Unassembled WGS sequence"/>
</dbReference>
<feature type="domain" description="UBC core" evidence="1">
    <location>
        <begin position="1"/>
        <end position="155"/>
    </location>
</feature>
<dbReference type="InterPro" id="IPR000608">
    <property type="entry name" value="UBC"/>
</dbReference>
<comment type="caution">
    <text evidence="2">The sequence shown here is derived from an EMBL/GenBank/DDBJ whole genome shotgun (WGS) entry which is preliminary data.</text>
</comment>
<dbReference type="PROSITE" id="PS50127">
    <property type="entry name" value="UBC_2"/>
    <property type="match status" value="1"/>
</dbReference>
<dbReference type="EMBL" id="JAODUP010000109">
    <property type="protein sequence ID" value="KAK2161822.1"/>
    <property type="molecule type" value="Genomic_DNA"/>
</dbReference>
<name>A0AAD9JZC0_9ANNE</name>
<accession>A0AAD9JZC0</accession>
<dbReference type="PANTHER" id="PTHR24068">
    <property type="entry name" value="UBIQUITIN-CONJUGATING ENZYME E2"/>
    <property type="match status" value="1"/>
</dbReference>
<keyword evidence="3" id="KW-1185">Reference proteome</keyword>
<dbReference type="InterPro" id="IPR016135">
    <property type="entry name" value="UBQ-conjugating_enzyme/RWD"/>
</dbReference>
<dbReference type="Pfam" id="PF00179">
    <property type="entry name" value="UQ_con"/>
    <property type="match status" value="1"/>
</dbReference>
<dbReference type="CDD" id="cd23794">
    <property type="entry name" value="UBCc_UBE2F_UBE2M"/>
    <property type="match status" value="1"/>
</dbReference>
<reference evidence="2" key="1">
    <citation type="journal article" date="2023" name="Mol. Biol. Evol.">
        <title>Third-Generation Sequencing Reveals the Adaptive Role of the Epigenome in Three Deep-Sea Polychaetes.</title>
        <authorList>
            <person name="Perez M."/>
            <person name="Aroh O."/>
            <person name="Sun Y."/>
            <person name="Lan Y."/>
            <person name="Juniper S.K."/>
            <person name="Young C.R."/>
            <person name="Angers B."/>
            <person name="Qian P.Y."/>
        </authorList>
    </citation>
    <scope>NUCLEOTIDE SEQUENCE</scope>
    <source>
        <strain evidence="2">P08H-3</strain>
    </source>
</reference>
<evidence type="ECO:0000313" key="2">
    <source>
        <dbReference type="EMBL" id="KAK2161822.1"/>
    </source>
</evidence>
<dbReference type="SMART" id="SM00212">
    <property type="entry name" value="UBCc"/>
    <property type="match status" value="1"/>
</dbReference>
<sequence>MSSKRRIRDFQRCVRNIKSFSDNQAMINRWDEDRLSWVEILIRPSGGFYEGGTFKFKVYFESDSPKSPPRVDCLTPIYHPNIDTTCDDYNVCLNLFDEWDDRFTLEDVIQGLLFLLYNPNVEDPLSPYFAHDMSEEMLGEQIRQSLQGGNLDGATEDFPENNQTAIFDETELTKGIKFILERASRMMVTEVDDKEQALKEEHEDINEPYETNNNSQESEYYSPRCNVIIQTESSYEKYYLLGAVSDASQNFNRTFSKWTRYIPRSFIPTQSDILTEILLMSIASFTR</sequence>
<organism evidence="2 3">
    <name type="scientific">Paralvinella palmiformis</name>
    <dbReference type="NCBI Taxonomy" id="53620"/>
    <lineage>
        <taxon>Eukaryota</taxon>
        <taxon>Metazoa</taxon>
        <taxon>Spiralia</taxon>
        <taxon>Lophotrochozoa</taxon>
        <taxon>Annelida</taxon>
        <taxon>Polychaeta</taxon>
        <taxon>Sedentaria</taxon>
        <taxon>Canalipalpata</taxon>
        <taxon>Terebellida</taxon>
        <taxon>Terebelliformia</taxon>
        <taxon>Alvinellidae</taxon>
        <taxon>Paralvinella</taxon>
    </lineage>
</organism>
<evidence type="ECO:0000259" key="1">
    <source>
        <dbReference type="PROSITE" id="PS50127"/>
    </source>
</evidence>
<dbReference type="AlphaFoldDB" id="A0AAD9JZC0"/>
<gene>
    <name evidence="2" type="ORF">LSH36_109g05059</name>
</gene>
<protein>
    <recommendedName>
        <fullName evidence="1">UBC core domain-containing protein</fullName>
    </recommendedName>
</protein>
<dbReference type="SUPFAM" id="SSF54495">
    <property type="entry name" value="UBC-like"/>
    <property type="match status" value="1"/>
</dbReference>